<dbReference type="Gene3D" id="3.40.50.1820">
    <property type="entry name" value="alpha/beta hydrolase"/>
    <property type="match status" value="1"/>
</dbReference>
<dbReference type="STRING" id="436010.A0A166GXS2"/>
<dbReference type="InterPro" id="IPR010126">
    <property type="entry name" value="Esterase_phb"/>
</dbReference>
<evidence type="ECO:0000256" key="5">
    <source>
        <dbReference type="SAM" id="MobiDB-lite"/>
    </source>
</evidence>
<keyword evidence="3 4" id="KW-0378">Hydrolase</keyword>
<dbReference type="PROSITE" id="PS00562">
    <property type="entry name" value="CBM1_1"/>
    <property type="match status" value="1"/>
</dbReference>
<feature type="region of interest" description="Disordered" evidence="5">
    <location>
        <begin position="296"/>
        <end position="318"/>
    </location>
</feature>
<dbReference type="SUPFAM" id="SSF53474">
    <property type="entry name" value="alpha/beta-Hydrolases"/>
    <property type="match status" value="2"/>
</dbReference>
<keyword evidence="4" id="KW-0964">Secreted</keyword>
<keyword evidence="2 4" id="KW-0732">Signal</keyword>
<name>A0A166GXS2_9AGAM</name>
<comment type="similarity">
    <text evidence="4">Belongs to the carbohydrate esterase 1 (CE1) family.</text>
</comment>
<dbReference type="AlphaFoldDB" id="A0A166GXS2"/>
<dbReference type="InterPro" id="IPR029058">
    <property type="entry name" value="AB_hydrolase_fold"/>
</dbReference>
<dbReference type="PROSITE" id="PS51164">
    <property type="entry name" value="CBM1_2"/>
    <property type="match status" value="1"/>
</dbReference>
<dbReference type="GO" id="GO:0030248">
    <property type="term" value="F:cellulose binding"/>
    <property type="evidence" value="ECO:0007669"/>
    <property type="project" value="InterPro"/>
</dbReference>
<dbReference type="EMBL" id="KV417574">
    <property type="protein sequence ID" value="KZP18271.1"/>
    <property type="molecule type" value="Genomic_DNA"/>
</dbReference>
<evidence type="ECO:0000313" key="7">
    <source>
        <dbReference type="EMBL" id="KZP18271.1"/>
    </source>
</evidence>
<keyword evidence="4" id="KW-0119">Carbohydrate metabolism</keyword>
<dbReference type="InterPro" id="IPR050955">
    <property type="entry name" value="Plant_Biomass_Hydrol_Est"/>
</dbReference>
<dbReference type="Pfam" id="PF10503">
    <property type="entry name" value="Esterase_PHB"/>
    <property type="match status" value="1"/>
</dbReference>
<keyword evidence="8" id="KW-1185">Reference proteome</keyword>
<dbReference type="PANTHER" id="PTHR43037:SF5">
    <property type="entry name" value="FERULOYL ESTERASE"/>
    <property type="match status" value="1"/>
</dbReference>
<dbReference type="GO" id="GO:0045493">
    <property type="term" value="P:xylan catabolic process"/>
    <property type="evidence" value="ECO:0007669"/>
    <property type="project" value="UniProtKB-UniRule"/>
</dbReference>
<feature type="chain" id="PRO_5029034862" description="Carboxylic ester hydrolase" evidence="4">
    <location>
        <begin position="20"/>
        <end position="356"/>
    </location>
</feature>
<keyword evidence="4" id="KW-0624">Polysaccharide degradation</keyword>
<comment type="subcellular location">
    <subcellularLocation>
        <location evidence="4">Secreted</location>
    </subcellularLocation>
</comment>
<sequence>MFALKSFVALLVAVTNACALSSTLQQVTNFGTNPNNVGMYVYKPSKLAVPTPLIIGMHQCTGTAQGYFQSTALASLADTHGYIVVYPNSPRSGTCWDVASPQTLSHNGGGDSIAMASIAKYAIANWGVDSTQVFATGTSSGAMMVSVLMGAYPDIFAAGSLYSGVAFGCFAGPSAWNNACATGEMIETPAYWGDLVRAAYPGFTGTRPRVQFWHGTADTTLYPQNFQEEIKQWSNVFGVSATPVTTTTNDPLPGYSRESFAGGNFQGILAQGVGHTVPEQETDTLKWFGLSTLAPGGGGGTGTGTTTSSAPGSSGTPTGGTVPQYGQCGGIGYTGATTCVSGFTCKAASAYYSQCL</sequence>
<dbReference type="Pfam" id="PF00734">
    <property type="entry name" value="CBM_1"/>
    <property type="match status" value="1"/>
</dbReference>
<keyword evidence="1 4" id="KW-0719">Serine esterase</keyword>
<dbReference type="SMART" id="SM00236">
    <property type="entry name" value="fCBD"/>
    <property type="match status" value="1"/>
</dbReference>
<evidence type="ECO:0000259" key="6">
    <source>
        <dbReference type="PROSITE" id="PS51164"/>
    </source>
</evidence>
<dbReference type="PANTHER" id="PTHR43037">
    <property type="entry name" value="UNNAMED PRODUCT-RELATED"/>
    <property type="match status" value="1"/>
</dbReference>
<organism evidence="7 8">
    <name type="scientific">Athelia psychrophila</name>
    <dbReference type="NCBI Taxonomy" id="1759441"/>
    <lineage>
        <taxon>Eukaryota</taxon>
        <taxon>Fungi</taxon>
        <taxon>Dikarya</taxon>
        <taxon>Basidiomycota</taxon>
        <taxon>Agaricomycotina</taxon>
        <taxon>Agaricomycetes</taxon>
        <taxon>Agaricomycetidae</taxon>
        <taxon>Atheliales</taxon>
        <taxon>Atheliaceae</taxon>
        <taxon>Athelia</taxon>
    </lineage>
</organism>
<evidence type="ECO:0000256" key="4">
    <source>
        <dbReference type="RuleBase" id="RU367147"/>
    </source>
</evidence>
<dbReference type="OrthoDB" id="2425929at2759"/>
<evidence type="ECO:0000313" key="8">
    <source>
        <dbReference type="Proteomes" id="UP000076532"/>
    </source>
</evidence>
<evidence type="ECO:0000256" key="2">
    <source>
        <dbReference type="ARBA" id="ARBA00022729"/>
    </source>
</evidence>
<dbReference type="InterPro" id="IPR000254">
    <property type="entry name" value="CBD"/>
</dbReference>
<evidence type="ECO:0000256" key="3">
    <source>
        <dbReference type="ARBA" id="ARBA00022801"/>
    </source>
</evidence>
<feature type="signal peptide" evidence="4">
    <location>
        <begin position="1"/>
        <end position="19"/>
    </location>
</feature>
<comment type="function">
    <text evidence="4">Esterase involved in the hydrolysis of xylan, a major structural heterogeneous polysaccharide found in plant biomass representing the second most abundant polysaccharide in the biosphere, after cellulose.</text>
</comment>
<dbReference type="EC" id="3.1.1.-" evidence="4"/>
<gene>
    <name evidence="7" type="ORF">FIBSPDRAFT_920455</name>
</gene>
<evidence type="ECO:0000256" key="1">
    <source>
        <dbReference type="ARBA" id="ARBA00022487"/>
    </source>
</evidence>
<dbReference type="Proteomes" id="UP000076532">
    <property type="component" value="Unassembled WGS sequence"/>
</dbReference>
<protein>
    <recommendedName>
        <fullName evidence="4">Carboxylic ester hydrolase</fullName>
        <ecNumber evidence="4">3.1.1.-</ecNumber>
    </recommendedName>
</protein>
<accession>A0A166GXS2</accession>
<dbReference type="NCBIfam" id="TIGR01840">
    <property type="entry name" value="esterase_phb"/>
    <property type="match status" value="1"/>
</dbReference>
<feature type="domain" description="CBM1" evidence="6">
    <location>
        <begin position="320"/>
        <end position="356"/>
    </location>
</feature>
<feature type="compositionally biased region" description="Low complexity" evidence="5">
    <location>
        <begin position="304"/>
        <end position="318"/>
    </location>
</feature>
<dbReference type="GO" id="GO:0005576">
    <property type="term" value="C:extracellular region"/>
    <property type="evidence" value="ECO:0007669"/>
    <property type="project" value="UniProtKB-SubCell"/>
</dbReference>
<reference evidence="7 8" key="1">
    <citation type="journal article" date="2016" name="Mol. Biol. Evol.">
        <title>Comparative Genomics of Early-Diverging Mushroom-Forming Fungi Provides Insights into the Origins of Lignocellulose Decay Capabilities.</title>
        <authorList>
            <person name="Nagy L.G."/>
            <person name="Riley R."/>
            <person name="Tritt A."/>
            <person name="Adam C."/>
            <person name="Daum C."/>
            <person name="Floudas D."/>
            <person name="Sun H."/>
            <person name="Yadav J.S."/>
            <person name="Pangilinan J."/>
            <person name="Larsson K.H."/>
            <person name="Matsuura K."/>
            <person name="Barry K."/>
            <person name="Labutti K."/>
            <person name="Kuo R."/>
            <person name="Ohm R.A."/>
            <person name="Bhattacharya S.S."/>
            <person name="Shirouzu T."/>
            <person name="Yoshinaga Y."/>
            <person name="Martin F.M."/>
            <person name="Grigoriev I.V."/>
            <person name="Hibbett D.S."/>
        </authorList>
    </citation>
    <scope>NUCLEOTIDE SEQUENCE [LARGE SCALE GENOMIC DNA]</scope>
    <source>
        <strain evidence="7 8">CBS 109695</strain>
    </source>
</reference>
<proteinExistence type="inferred from homology"/>
<dbReference type="GO" id="GO:0052689">
    <property type="term" value="F:carboxylic ester hydrolase activity"/>
    <property type="evidence" value="ECO:0007669"/>
    <property type="project" value="UniProtKB-KW"/>
</dbReference>